<keyword evidence="1" id="KW-0812">Transmembrane</keyword>
<keyword evidence="1" id="KW-0472">Membrane</keyword>
<reference evidence="2 3" key="1">
    <citation type="submission" date="2016-02" db="EMBL/GenBank/DDBJ databases">
        <title>Comparison of Clostridium stercorarium subspecies using comparative genomics and transcriptomics.</title>
        <authorList>
            <person name="Schellenberg J."/>
            <person name="Thallinger G."/>
            <person name="Levin D.B."/>
            <person name="Zhang X."/>
            <person name="Alvare G."/>
            <person name="Fristensky B."/>
            <person name="Sparling R."/>
        </authorList>
    </citation>
    <scope>NUCLEOTIDE SEQUENCE [LARGE SCALE GENOMIC DNA]</scope>
    <source>
        <strain evidence="2 3">DSM 2910</strain>
    </source>
</reference>
<feature type="transmembrane region" description="Helical" evidence="1">
    <location>
        <begin position="85"/>
        <end position="106"/>
    </location>
</feature>
<feature type="transmembrane region" description="Helical" evidence="1">
    <location>
        <begin position="12"/>
        <end position="37"/>
    </location>
</feature>
<dbReference type="OrthoDB" id="1739543at2"/>
<gene>
    <name evidence="2" type="ORF">CSTERTH_12180</name>
</gene>
<dbReference type="Proteomes" id="UP000092971">
    <property type="component" value="Chromosome"/>
</dbReference>
<sequence>MDNKVWSQIKRALRITVDYFVALIIFGVFSSIVFSLFKENFETGITIFSVIVFLLMTAMMYSDMRDTAFREKRPQYNINPPPYKGFKYGFIAVLPILLIQLVYYLVNVPAELTTFKRRMLQAFTAPLYWLAKLISHDEWSYHVVLLIIPVIAGLGYLAGFHNFYITKKLKIFEKLKKQPQNAKKDVKARYRK</sequence>
<feature type="transmembrane region" description="Helical" evidence="1">
    <location>
        <begin position="139"/>
        <end position="165"/>
    </location>
</feature>
<evidence type="ECO:0000313" key="2">
    <source>
        <dbReference type="EMBL" id="ANW99739.1"/>
    </source>
</evidence>
<organism evidence="2 3">
    <name type="scientific">Thermoclostridium stercorarium subsp. thermolacticum DSM 2910</name>
    <dbReference type="NCBI Taxonomy" id="1121336"/>
    <lineage>
        <taxon>Bacteria</taxon>
        <taxon>Bacillati</taxon>
        <taxon>Bacillota</taxon>
        <taxon>Clostridia</taxon>
        <taxon>Eubacteriales</taxon>
        <taxon>Oscillospiraceae</taxon>
        <taxon>Thermoclostridium</taxon>
    </lineage>
</organism>
<proteinExistence type="predicted"/>
<name>A0A1B1YG55_THEST</name>
<protein>
    <submittedName>
        <fullName evidence="2">Uncharacterized protein</fullName>
    </submittedName>
</protein>
<accession>A0A1B1YG55</accession>
<dbReference type="RefSeq" id="WP_015360176.1">
    <property type="nucleotide sequence ID" value="NZ_CP014672.1"/>
</dbReference>
<dbReference type="AlphaFoldDB" id="A0A1B1YG55"/>
<dbReference type="EMBL" id="CP014672">
    <property type="protein sequence ID" value="ANW99739.1"/>
    <property type="molecule type" value="Genomic_DNA"/>
</dbReference>
<feature type="transmembrane region" description="Helical" evidence="1">
    <location>
        <begin position="43"/>
        <end position="64"/>
    </location>
</feature>
<keyword evidence="1" id="KW-1133">Transmembrane helix</keyword>
<evidence type="ECO:0000313" key="3">
    <source>
        <dbReference type="Proteomes" id="UP000092971"/>
    </source>
</evidence>
<evidence type="ECO:0000256" key="1">
    <source>
        <dbReference type="SAM" id="Phobius"/>
    </source>
</evidence>